<feature type="active site" description="Proton acceptor" evidence="1">
    <location>
        <position position="293"/>
    </location>
</feature>
<dbReference type="EMBL" id="QVQW01000004">
    <property type="protein sequence ID" value="RKU48499.1"/>
    <property type="molecule type" value="Genomic_DNA"/>
</dbReference>
<sequence>MANGGMKFAPMSMCTFCSAQGRSKPTSKVCTFAKVGSDCFQVKLTWNPVCNVIAIRVVCLHLLFLSRLVPPPVITMMRFLNLLLASVLSGSALADLTFDIMAVSQGKEIDWKAAGLEIVPIPQRSRFHHHEGNSTAAAGQHPHQKRASTSGNWCGISQKVQSNRDTLSSVYGYFQAPNLSFRPGYPYPQWASAWIGMDGGTCNSALLQSGVTVVLNSNGQQSASAWFEWAPRASYSISGFPVHVGDWLFVNITATSATSGIVNIANLAQSLAMTININDGPTLCRQDADWIVEDFYDAKGQVAFGRFQDVWFEDVGATTTKGQKIDLKNASPISLSNGTAISCVANVFDDNNFWCASQG</sequence>
<organism evidence="3 4">
    <name type="scientific">Coniochaeta pulveracea</name>
    <dbReference type="NCBI Taxonomy" id="177199"/>
    <lineage>
        <taxon>Eukaryota</taxon>
        <taxon>Fungi</taxon>
        <taxon>Dikarya</taxon>
        <taxon>Ascomycota</taxon>
        <taxon>Pezizomycotina</taxon>
        <taxon>Sordariomycetes</taxon>
        <taxon>Sordariomycetidae</taxon>
        <taxon>Coniochaetales</taxon>
        <taxon>Coniochaetaceae</taxon>
        <taxon>Coniochaeta</taxon>
    </lineage>
</organism>
<dbReference type="Gene3D" id="2.60.120.700">
    <property type="entry name" value="Peptidase G1"/>
    <property type="match status" value="1"/>
</dbReference>
<dbReference type="CDD" id="cd13426">
    <property type="entry name" value="Peptidase_G1"/>
    <property type="match status" value="1"/>
</dbReference>
<comment type="caution">
    <text evidence="3">The sequence shown here is derived from an EMBL/GenBank/DDBJ whole genome shotgun (WGS) entry which is preliminary data.</text>
</comment>
<dbReference type="PRINTS" id="PR00977">
    <property type="entry name" value="SCYTLDPTASE"/>
</dbReference>
<dbReference type="GO" id="GO:0070007">
    <property type="term" value="F:glutamic-type endopeptidase activity"/>
    <property type="evidence" value="ECO:0007669"/>
    <property type="project" value="InterPro"/>
</dbReference>
<dbReference type="SUPFAM" id="SSF49899">
    <property type="entry name" value="Concanavalin A-like lectins/glucanases"/>
    <property type="match status" value="1"/>
</dbReference>
<dbReference type="InterPro" id="IPR038656">
    <property type="entry name" value="Peptidase_G1_sf"/>
</dbReference>
<dbReference type="PANTHER" id="PTHR37536:SF1">
    <property type="entry name" value="ASPERGILLOPEPSIN, PUTAITVE (AFU_ORTHOLOGUE AFUA_7G01200)"/>
    <property type="match status" value="1"/>
</dbReference>
<dbReference type="AlphaFoldDB" id="A0A420YKT3"/>
<gene>
    <name evidence="3" type="ORF">DL546_005709</name>
</gene>
<dbReference type="GO" id="GO:0006508">
    <property type="term" value="P:proteolysis"/>
    <property type="evidence" value="ECO:0007669"/>
    <property type="project" value="InterPro"/>
</dbReference>
<evidence type="ECO:0000313" key="4">
    <source>
        <dbReference type="Proteomes" id="UP000275385"/>
    </source>
</evidence>
<evidence type="ECO:0000256" key="1">
    <source>
        <dbReference type="PIRSR" id="PIRSR600250-50"/>
    </source>
</evidence>
<dbReference type="PANTHER" id="PTHR37536">
    <property type="entry name" value="PUTATIVE (AFU_ORTHOLOGUE AFUA_3G02970)-RELATED"/>
    <property type="match status" value="1"/>
</dbReference>
<proteinExistence type="predicted"/>
<evidence type="ECO:0000313" key="3">
    <source>
        <dbReference type="EMBL" id="RKU48499.1"/>
    </source>
</evidence>
<dbReference type="InterPro" id="IPR000250">
    <property type="entry name" value="Peptidase_G1"/>
</dbReference>
<protein>
    <recommendedName>
        <fullName evidence="5">Concanavalin A-like lectin/glucanase</fullName>
    </recommendedName>
</protein>
<dbReference type="Proteomes" id="UP000275385">
    <property type="component" value="Unassembled WGS sequence"/>
</dbReference>
<dbReference type="OrthoDB" id="2862635at2759"/>
<reference evidence="3 4" key="1">
    <citation type="submission" date="2018-08" db="EMBL/GenBank/DDBJ databases">
        <title>Draft genome of the lignicolous fungus Coniochaeta pulveracea.</title>
        <authorList>
            <person name="Borstlap C.J."/>
            <person name="De Witt R.N."/>
            <person name="Botha A."/>
            <person name="Volschenk H."/>
        </authorList>
    </citation>
    <scope>NUCLEOTIDE SEQUENCE [LARGE SCALE GENOMIC DNA]</scope>
    <source>
        <strain evidence="3 4">CAB683</strain>
    </source>
</reference>
<feature type="region of interest" description="Disordered" evidence="2">
    <location>
        <begin position="130"/>
        <end position="151"/>
    </location>
</feature>
<keyword evidence="4" id="KW-1185">Reference proteome</keyword>
<dbReference type="InterPro" id="IPR013320">
    <property type="entry name" value="ConA-like_dom_sf"/>
</dbReference>
<name>A0A420YKT3_9PEZI</name>
<dbReference type="Pfam" id="PF01828">
    <property type="entry name" value="Peptidase_A4"/>
    <property type="match status" value="1"/>
</dbReference>
<evidence type="ECO:0000256" key="2">
    <source>
        <dbReference type="SAM" id="MobiDB-lite"/>
    </source>
</evidence>
<accession>A0A420YKT3</accession>
<dbReference type="STRING" id="177199.A0A420YKT3"/>
<evidence type="ECO:0008006" key="5">
    <source>
        <dbReference type="Google" id="ProtNLM"/>
    </source>
</evidence>